<organism evidence="3 4">
    <name type="scientific">Allomyces macrogynus (strain ATCC 38327)</name>
    <name type="common">Allomyces javanicus var. macrogynus</name>
    <dbReference type="NCBI Taxonomy" id="578462"/>
    <lineage>
        <taxon>Eukaryota</taxon>
        <taxon>Fungi</taxon>
        <taxon>Fungi incertae sedis</taxon>
        <taxon>Blastocladiomycota</taxon>
        <taxon>Blastocladiomycetes</taxon>
        <taxon>Blastocladiales</taxon>
        <taxon>Blastocladiaceae</taxon>
        <taxon>Allomyces</taxon>
    </lineage>
</organism>
<sequence length="1097" mass="116380">MLLSVASTHDRAGRAPSPFALTPSSILGVDDSRASSPAAYANESIISAYSTGSSTLAGAAHRPGRQRGWCSARNCSYPQWLVLVVGGETGPPPDISTIQILVHHFKIPSRIEIWTGSRFENADDAGSLGEKTVSWTKYGHVTLSPNTASRFRARELKVIPVSMRGTSLLKLVLHANHPNELNLWNQVALEEVRFFGPQPSPPPPPLAFWSLATPAPVSTDPHPGALSQFSLGYTALQEIEARKAAAVAREDYAAAAAIKASGDRILDTLRQLEKCQSAVSLACAREEYAEADVWRARLRQRETELDALLLESRAPPGPRANVVLPSASPAPPSPVQVPVTNAATGLVMPLVPVPADPTPNPTVAKPLAPPPPLSGRDVLPGPVPVEDDGRARALAVALPMVAAADRAKSPPIPTVRKALADGSFQALLDSLPPNNSPPTAPTLAGPGAGSLSPRKSTTLPRKPEPRRNRDNLKDGMPRSDPSLSPSRPAQSQSLDEPTLTDEQRVDYRLVIDVIGEALTARFLAREFGTKEASFQAILALFAELEIRHPETNEAVDLATVIKGTFALIETTLSDSRERVVSWGIALWRALTDHPSMALASLPSPAASLYHSLTQIHWPALLLRTADGNARTARSAHDLAVHLLTQHPTWLVGPMVRQFPPPTVPWRQLRARLDLITATVPILGIDATDDDGGSNPSFAPTGAASGPTASGTARPASRVRDARKRTSIAVRGAASMTVDGRARGSKRPSRPGSVLAAPTDGDDARHYPLWVLRHLLHTYLPHTHSAVRDAAADLLVAVAHQVGPAAVQACVQGLAQRSQVQALRTRLDRIPTANFDDQPVGPQAAVVNVRERARSRSVSRSRPPSSHARVRVRTQSRSRSRSKSRDTRPNAALSVSARTDSDLEENGFQLVAAPTKTAGAAMTAKARLHFSGIPEPSVSAALAGPGKSTLRKVASMSGPILARPQAGLRAAASSDAVPSSRSPVRGDLTRRYSALLAPSTAVVGDAKNTKGRPVSLVARSSLPSLKAAAAAQPARQATPAAVDAVPAPTTGVQEPLADTTDSHRKSRAFGGRFFGGGHHKAKASRNLSHKHGFGHKFH</sequence>
<dbReference type="GO" id="GO:0005929">
    <property type="term" value="C:cilium"/>
    <property type="evidence" value="ECO:0007669"/>
    <property type="project" value="TreeGrafter"/>
</dbReference>
<reference evidence="3 4" key="1">
    <citation type="submission" date="2009-11" db="EMBL/GenBank/DDBJ databases">
        <title>Annotation of Allomyces macrogynus ATCC 38327.</title>
        <authorList>
            <consortium name="The Broad Institute Genome Sequencing Platform"/>
            <person name="Russ C."/>
            <person name="Cuomo C."/>
            <person name="Burger G."/>
            <person name="Gray M.W."/>
            <person name="Holland P.W.H."/>
            <person name="King N."/>
            <person name="Lang F.B.F."/>
            <person name="Roger A.J."/>
            <person name="Ruiz-Trillo I."/>
            <person name="Young S.K."/>
            <person name="Zeng Q."/>
            <person name="Gargeya S."/>
            <person name="Fitzgerald M."/>
            <person name="Haas B."/>
            <person name="Abouelleil A."/>
            <person name="Alvarado L."/>
            <person name="Arachchi H.M."/>
            <person name="Berlin A."/>
            <person name="Chapman S.B."/>
            <person name="Gearin G."/>
            <person name="Goldberg J."/>
            <person name="Griggs A."/>
            <person name="Gujja S."/>
            <person name="Hansen M."/>
            <person name="Heiman D."/>
            <person name="Howarth C."/>
            <person name="Larimer J."/>
            <person name="Lui A."/>
            <person name="MacDonald P.J.P."/>
            <person name="McCowen C."/>
            <person name="Montmayeur A."/>
            <person name="Murphy C."/>
            <person name="Neiman D."/>
            <person name="Pearson M."/>
            <person name="Priest M."/>
            <person name="Roberts A."/>
            <person name="Saif S."/>
            <person name="Shea T."/>
            <person name="Sisk P."/>
            <person name="Stolte C."/>
            <person name="Sykes S."/>
            <person name="Wortman J."/>
            <person name="Nusbaum C."/>
            <person name="Birren B."/>
        </authorList>
    </citation>
    <scope>NUCLEOTIDE SEQUENCE [LARGE SCALE GENOMIC DNA]</scope>
    <source>
        <strain evidence="3 4">ATCC 38327</strain>
    </source>
</reference>
<feature type="region of interest" description="Disordered" evidence="1">
    <location>
        <begin position="358"/>
        <end position="386"/>
    </location>
</feature>
<dbReference type="EMBL" id="GG745339">
    <property type="protein sequence ID" value="KNE62061.1"/>
    <property type="molecule type" value="Genomic_DNA"/>
</dbReference>
<evidence type="ECO:0000256" key="1">
    <source>
        <dbReference type="SAM" id="MobiDB-lite"/>
    </source>
</evidence>
<proteinExistence type="predicted"/>
<feature type="compositionally biased region" description="Low complexity" evidence="1">
    <location>
        <begin position="698"/>
        <end position="712"/>
    </location>
</feature>
<dbReference type="InterPro" id="IPR052607">
    <property type="entry name" value="CEP104-like"/>
</dbReference>
<feature type="compositionally biased region" description="Low complexity" evidence="1">
    <location>
        <begin position="478"/>
        <end position="488"/>
    </location>
</feature>
<dbReference type="VEuPathDB" id="FungiDB:AMAG_18805"/>
<feature type="compositionally biased region" description="Basic residues" evidence="1">
    <location>
        <begin position="1076"/>
        <end position="1097"/>
    </location>
</feature>
<feature type="compositionally biased region" description="Low complexity" evidence="1">
    <location>
        <begin position="441"/>
        <end position="451"/>
    </location>
</feature>
<dbReference type="OrthoDB" id="66599at2759"/>
<evidence type="ECO:0000313" key="4">
    <source>
        <dbReference type="Proteomes" id="UP000054350"/>
    </source>
</evidence>
<protein>
    <recommendedName>
        <fullName evidence="2">Centrosomal protein CEP104 N-terminal domain-containing protein</fullName>
    </recommendedName>
</protein>
<reference evidence="4" key="2">
    <citation type="submission" date="2009-11" db="EMBL/GenBank/DDBJ databases">
        <title>The Genome Sequence of Allomyces macrogynus strain ATCC 38327.</title>
        <authorList>
            <consortium name="The Broad Institute Genome Sequencing Platform"/>
            <person name="Russ C."/>
            <person name="Cuomo C."/>
            <person name="Shea T."/>
            <person name="Young S.K."/>
            <person name="Zeng Q."/>
            <person name="Koehrsen M."/>
            <person name="Haas B."/>
            <person name="Borodovsky M."/>
            <person name="Guigo R."/>
            <person name="Alvarado L."/>
            <person name="Berlin A."/>
            <person name="Borenstein D."/>
            <person name="Chen Z."/>
            <person name="Engels R."/>
            <person name="Freedman E."/>
            <person name="Gellesch M."/>
            <person name="Goldberg J."/>
            <person name="Griggs A."/>
            <person name="Gujja S."/>
            <person name="Heiman D."/>
            <person name="Hepburn T."/>
            <person name="Howarth C."/>
            <person name="Jen D."/>
            <person name="Larson L."/>
            <person name="Lewis B."/>
            <person name="Mehta T."/>
            <person name="Park D."/>
            <person name="Pearson M."/>
            <person name="Roberts A."/>
            <person name="Saif S."/>
            <person name="Shenoy N."/>
            <person name="Sisk P."/>
            <person name="Stolte C."/>
            <person name="Sykes S."/>
            <person name="Walk T."/>
            <person name="White J."/>
            <person name="Yandava C."/>
            <person name="Burger G."/>
            <person name="Gray M.W."/>
            <person name="Holland P.W.H."/>
            <person name="King N."/>
            <person name="Lang F.B.F."/>
            <person name="Roger A.J."/>
            <person name="Ruiz-Trillo I."/>
            <person name="Lander E."/>
            <person name="Nusbaum C."/>
        </authorList>
    </citation>
    <scope>NUCLEOTIDE SEQUENCE [LARGE SCALE GENOMIC DNA]</scope>
    <source>
        <strain evidence="4">ATCC 38327</strain>
    </source>
</reference>
<gene>
    <name evidence="3" type="ORF">AMAG_18805</name>
</gene>
<feature type="region of interest" description="Disordered" evidence="1">
    <location>
        <begin position="428"/>
        <end position="499"/>
    </location>
</feature>
<dbReference type="Proteomes" id="UP000054350">
    <property type="component" value="Unassembled WGS sequence"/>
</dbReference>
<dbReference type="AlphaFoldDB" id="A0A0L0SHT0"/>
<dbReference type="Pfam" id="PF21038">
    <property type="entry name" value="CEP104_N"/>
    <property type="match status" value="1"/>
</dbReference>
<dbReference type="PANTHER" id="PTHR13371">
    <property type="entry name" value="GLYCINE-, GLUTAMATE-, THIENYLCYCLOHEXYLPIPERIDINE-BINDING PROTEIN"/>
    <property type="match status" value="1"/>
</dbReference>
<evidence type="ECO:0000313" key="3">
    <source>
        <dbReference type="EMBL" id="KNE62061.1"/>
    </source>
</evidence>
<dbReference type="InterPro" id="IPR048739">
    <property type="entry name" value="CEP104_N"/>
</dbReference>
<feature type="compositionally biased region" description="Low complexity" evidence="1">
    <location>
        <begin position="1034"/>
        <end position="1051"/>
    </location>
</feature>
<feature type="region of interest" description="Disordered" evidence="1">
    <location>
        <begin position="849"/>
        <end position="899"/>
    </location>
</feature>
<feature type="region of interest" description="Disordered" evidence="1">
    <location>
        <begin position="1034"/>
        <end position="1097"/>
    </location>
</feature>
<feature type="region of interest" description="Disordered" evidence="1">
    <location>
        <begin position="685"/>
        <end position="759"/>
    </location>
</feature>
<accession>A0A0L0SHT0</accession>
<keyword evidence="4" id="KW-1185">Reference proteome</keyword>
<dbReference type="Pfam" id="PF21040">
    <property type="entry name" value="CEP104-like_TOG"/>
    <property type="match status" value="1"/>
</dbReference>
<feature type="compositionally biased region" description="Basic residues" evidence="1">
    <location>
        <begin position="867"/>
        <end position="881"/>
    </location>
</feature>
<evidence type="ECO:0000259" key="2">
    <source>
        <dbReference type="Pfam" id="PF21038"/>
    </source>
</evidence>
<dbReference type="PANTHER" id="PTHR13371:SF0">
    <property type="entry name" value="CENTROSOMAL PROTEIN OF 104 KDA"/>
    <property type="match status" value="1"/>
</dbReference>
<dbReference type="eggNOG" id="KOG4825">
    <property type="taxonomic scope" value="Eukaryota"/>
</dbReference>
<name>A0A0L0SHT0_ALLM3</name>
<feature type="domain" description="Centrosomal protein CEP104 N-terminal" evidence="2">
    <location>
        <begin position="68"/>
        <end position="196"/>
    </location>
</feature>
<feature type="compositionally biased region" description="Basic and acidic residues" evidence="1">
    <location>
        <begin position="461"/>
        <end position="477"/>
    </location>
</feature>